<evidence type="ECO:0000259" key="2">
    <source>
        <dbReference type="PROSITE" id="PS01124"/>
    </source>
</evidence>
<keyword evidence="1" id="KW-0812">Transmembrane</keyword>
<feature type="transmembrane region" description="Helical" evidence="1">
    <location>
        <begin position="96"/>
        <end position="118"/>
    </location>
</feature>
<feature type="transmembrane region" description="Helical" evidence="1">
    <location>
        <begin position="6"/>
        <end position="26"/>
    </location>
</feature>
<feature type="transmembrane region" description="Helical" evidence="1">
    <location>
        <begin position="185"/>
        <end position="210"/>
    </location>
</feature>
<dbReference type="InterPro" id="IPR018060">
    <property type="entry name" value="HTH_AraC"/>
</dbReference>
<feature type="transmembrane region" description="Helical" evidence="1">
    <location>
        <begin position="38"/>
        <end position="57"/>
    </location>
</feature>
<feature type="transmembrane region" description="Helical" evidence="1">
    <location>
        <begin position="138"/>
        <end position="157"/>
    </location>
</feature>
<feature type="transmembrane region" description="Helical" evidence="1">
    <location>
        <begin position="216"/>
        <end position="233"/>
    </location>
</feature>
<dbReference type="Gene3D" id="1.10.10.60">
    <property type="entry name" value="Homeodomain-like"/>
    <property type="match status" value="1"/>
</dbReference>
<proteinExistence type="predicted"/>
<dbReference type="Proteomes" id="UP000263517">
    <property type="component" value="Unassembled WGS sequence"/>
</dbReference>
<dbReference type="GO" id="GO:0043565">
    <property type="term" value="F:sequence-specific DNA binding"/>
    <property type="evidence" value="ECO:0007669"/>
    <property type="project" value="InterPro"/>
</dbReference>
<keyword evidence="1" id="KW-1133">Transmembrane helix</keyword>
<sequence>MSSAPIFDYLLYALLAGYGVVVIRFLYRSKHLAQTKWLALAMVSWPLFMLDEWIRLWQLDALLPLYGLGDVFAVMLMSACYRMIKPMLLAHPTRRRRLWIPLAITSLSQCAILLIPASEKALWLGAAPSGAPLNLWPAYLPALLTGFSVLLLGIFITEQVQMYHHHLPEQVVDVREFRIKGVTGASGATVGVAFTSILMVTAATFGFFALPFWQSLHHVIIGLSLLAILYALTRQVSTSPSPLDYQRLDIGEAKPAEMREVISRAERAVIKTKAYKQLGLTLKSFSHDAGVDPTTLAIALQLEQKKNFRSFIYQYRLDYAKKVLLRSDANISSVAKRLGLNSEKFLGDVLVKHFQSHP</sequence>
<evidence type="ECO:0000256" key="1">
    <source>
        <dbReference type="SAM" id="Phobius"/>
    </source>
</evidence>
<dbReference type="EMBL" id="DNAN01000591">
    <property type="protein sequence ID" value="HAW77386.1"/>
    <property type="molecule type" value="Genomic_DNA"/>
</dbReference>
<dbReference type="GO" id="GO:0003700">
    <property type="term" value="F:DNA-binding transcription factor activity"/>
    <property type="evidence" value="ECO:0007669"/>
    <property type="project" value="InterPro"/>
</dbReference>
<protein>
    <submittedName>
        <fullName evidence="3">DNA mismatch repair protein</fullName>
    </submittedName>
</protein>
<feature type="transmembrane region" description="Helical" evidence="1">
    <location>
        <begin position="63"/>
        <end position="84"/>
    </location>
</feature>
<feature type="domain" description="HTH araC/xylS-type" evidence="2">
    <location>
        <begin position="264"/>
        <end position="358"/>
    </location>
</feature>
<comment type="caution">
    <text evidence="3">The sequence shown here is derived from an EMBL/GenBank/DDBJ whole genome shotgun (WGS) entry which is preliminary data.</text>
</comment>
<keyword evidence="1" id="KW-0472">Membrane</keyword>
<dbReference type="PROSITE" id="PS01124">
    <property type="entry name" value="HTH_ARAC_FAMILY_2"/>
    <property type="match status" value="1"/>
</dbReference>
<evidence type="ECO:0000313" key="4">
    <source>
        <dbReference type="Proteomes" id="UP000263517"/>
    </source>
</evidence>
<organism evidence="3 4">
    <name type="scientific">Alteromonas australica</name>
    <dbReference type="NCBI Taxonomy" id="589873"/>
    <lineage>
        <taxon>Bacteria</taxon>
        <taxon>Pseudomonadati</taxon>
        <taxon>Pseudomonadota</taxon>
        <taxon>Gammaproteobacteria</taxon>
        <taxon>Alteromonadales</taxon>
        <taxon>Alteromonadaceae</taxon>
        <taxon>Alteromonas/Salinimonas group</taxon>
        <taxon>Alteromonas</taxon>
    </lineage>
</organism>
<gene>
    <name evidence="3" type="ORF">DCW74_16840</name>
</gene>
<reference evidence="3 4" key="1">
    <citation type="journal article" date="2018" name="Nat. Biotechnol.">
        <title>A standardized bacterial taxonomy based on genome phylogeny substantially revises the tree of life.</title>
        <authorList>
            <person name="Parks D.H."/>
            <person name="Chuvochina M."/>
            <person name="Waite D.W."/>
            <person name="Rinke C."/>
            <person name="Skarshewski A."/>
            <person name="Chaumeil P.A."/>
            <person name="Hugenholtz P."/>
        </authorList>
    </citation>
    <scope>NUCLEOTIDE SEQUENCE [LARGE SCALE GENOMIC DNA]</scope>
    <source>
        <strain evidence="3">UBA11978</strain>
    </source>
</reference>
<dbReference type="RefSeq" id="WP_272965792.1">
    <property type="nucleotide sequence ID" value="NZ_CALBIY010000008.1"/>
</dbReference>
<name>A0A350P7W9_9ALTE</name>
<evidence type="ECO:0000313" key="3">
    <source>
        <dbReference type="EMBL" id="HAW77386.1"/>
    </source>
</evidence>
<dbReference type="AlphaFoldDB" id="A0A350P7W9"/>
<accession>A0A350P7W9</accession>